<evidence type="ECO:0000313" key="1">
    <source>
        <dbReference type="EMBL" id="KAK6644845.1"/>
    </source>
</evidence>
<protein>
    <submittedName>
        <fullName evidence="1">Uncharacterized protein</fullName>
    </submittedName>
</protein>
<name>A0AAN8XQ49_POLSC</name>
<accession>A0AAN8XQ49</accession>
<evidence type="ECO:0000313" key="2">
    <source>
        <dbReference type="Proteomes" id="UP001372834"/>
    </source>
</evidence>
<reference evidence="1 2" key="1">
    <citation type="submission" date="2023-10" db="EMBL/GenBank/DDBJ databases">
        <title>Genomes of two closely related lineages of the louse Polyplax serrata with different host specificities.</title>
        <authorList>
            <person name="Martinu J."/>
            <person name="Tarabai H."/>
            <person name="Stefka J."/>
            <person name="Hypsa V."/>
        </authorList>
    </citation>
    <scope>NUCLEOTIDE SEQUENCE [LARGE SCALE GENOMIC DNA]</scope>
    <source>
        <strain evidence="1">HR10_N</strain>
    </source>
</reference>
<comment type="caution">
    <text evidence="1">The sequence shown here is derived from an EMBL/GenBank/DDBJ whole genome shotgun (WGS) entry which is preliminary data.</text>
</comment>
<sequence length="103" mass="11403">MTETHFLRLPFSPAFVSCRFVSGPEELRLIGGAPNAPPNVLDPTQAVLNFTSRLLPLKFCLGVPPSRVGRKASTGSGNEEFYLFSVQVIAKKNMKVSFRRHNL</sequence>
<dbReference type="AlphaFoldDB" id="A0AAN8XQ49"/>
<dbReference type="EMBL" id="JAWJWE010000001">
    <property type="protein sequence ID" value="KAK6644845.1"/>
    <property type="molecule type" value="Genomic_DNA"/>
</dbReference>
<proteinExistence type="predicted"/>
<organism evidence="1 2">
    <name type="scientific">Polyplax serrata</name>
    <name type="common">Common mouse louse</name>
    <dbReference type="NCBI Taxonomy" id="468196"/>
    <lineage>
        <taxon>Eukaryota</taxon>
        <taxon>Metazoa</taxon>
        <taxon>Ecdysozoa</taxon>
        <taxon>Arthropoda</taxon>
        <taxon>Hexapoda</taxon>
        <taxon>Insecta</taxon>
        <taxon>Pterygota</taxon>
        <taxon>Neoptera</taxon>
        <taxon>Paraneoptera</taxon>
        <taxon>Psocodea</taxon>
        <taxon>Troctomorpha</taxon>
        <taxon>Phthiraptera</taxon>
        <taxon>Anoplura</taxon>
        <taxon>Polyplacidae</taxon>
        <taxon>Polyplax</taxon>
    </lineage>
</organism>
<dbReference type="Proteomes" id="UP001372834">
    <property type="component" value="Unassembled WGS sequence"/>
</dbReference>
<gene>
    <name evidence="1" type="ORF">RUM43_001118</name>
</gene>